<feature type="transmembrane region" description="Helical" evidence="7">
    <location>
        <begin position="322"/>
        <end position="350"/>
    </location>
</feature>
<comment type="subcellular location">
    <subcellularLocation>
        <location evidence="1">Cell membrane</location>
        <topology evidence="1">Multi-pass membrane protein</topology>
    </subcellularLocation>
</comment>
<evidence type="ECO:0000256" key="3">
    <source>
        <dbReference type="ARBA" id="ARBA00022475"/>
    </source>
</evidence>
<reference evidence="10 11" key="1">
    <citation type="submission" date="2016-11" db="EMBL/GenBank/DDBJ databases">
        <title>Genome sequence and comparative genomic analysis of clinical strain Elizabethkingia meningoseptica 61421 PRCM.</title>
        <authorList>
            <person name="Wang M."/>
            <person name="Hu S."/>
            <person name="Cao L."/>
            <person name="Jiang T."/>
            <person name="Zhou Y."/>
            <person name="Ming D."/>
        </authorList>
    </citation>
    <scope>NUCLEOTIDE SEQUENCE [LARGE SCALE GENOMIC DNA]</scope>
    <source>
        <strain evidence="10 11">61421 PRCM</strain>
    </source>
</reference>
<dbReference type="RefSeq" id="WP_070904341.1">
    <property type="nucleotide sequence ID" value="NZ_CP016378.1"/>
</dbReference>
<feature type="transmembrane region" description="Helical" evidence="7">
    <location>
        <begin position="274"/>
        <end position="301"/>
    </location>
</feature>
<keyword evidence="5 7" id="KW-1133">Transmembrane helix</keyword>
<keyword evidence="6 7" id="KW-0472">Membrane</keyword>
<protein>
    <submittedName>
        <fullName evidence="10">Permease</fullName>
    </submittedName>
</protein>
<feature type="transmembrane region" description="Helical" evidence="7">
    <location>
        <begin position="21"/>
        <end position="47"/>
    </location>
</feature>
<evidence type="ECO:0000313" key="11">
    <source>
        <dbReference type="Proteomes" id="UP000188947"/>
    </source>
</evidence>
<evidence type="ECO:0000256" key="6">
    <source>
        <dbReference type="ARBA" id="ARBA00023136"/>
    </source>
</evidence>
<organism evidence="10 11">
    <name type="scientific">Elizabethkingia meningoseptica</name>
    <name type="common">Chryseobacterium meningosepticum</name>
    <dbReference type="NCBI Taxonomy" id="238"/>
    <lineage>
        <taxon>Bacteria</taxon>
        <taxon>Pseudomonadati</taxon>
        <taxon>Bacteroidota</taxon>
        <taxon>Flavobacteriia</taxon>
        <taxon>Flavobacteriales</taxon>
        <taxon>Weeksellaceae</taxon>
        <taxon>Elizabethkingia</taxon>
    </lineage>
</organism>
<sequence>MKSTPFYIAQRYLISKKGSQAVSFITSLAAFAMMVAVAAMFIIVSVFSGLIELNKKMISDIHADLTLSPQSGKVIQDIGKVTKILSEESEIADFSKVIEEKAYINYKGNGEIVYLRGVDSAYTKVNPIDKAVLFGKYPSFKYSNEVIMETQLDNRLEIPVNSDEDYAQILMPRPGVGLISKEEDIFNKKNFYTTGVFSGNGQLNNYIIAPLELSAELLQLPKNTAYTIVIKLKDPSKAGEVRDRLMSKLGKGLDMKTKAEENAAFWKMINTEKLMIYLIFGLVIFITTFNLAGAIIIIQLDKKEQAKSLISMGMTLAKLRNVYFNTGILIVSFGVLMGLILGSIICYLQLQFGFFKATAALPFPIKIEWQNYFIVAATAFLFGIIISWIFSRGSKRQLKS</sequence>
<comment type="similarity">
    <text evidence="2">Belongs to the ABC-4 integral membrane protein family. LolC/E subfamily.</text>
</comment>
<keyword evidence="4 7" id="KW-0812">Transmembrane</keyword>
<dbReference type="Proteomes" id="UP000188947">
    <property type="component" value="Unassembled WGS sequence"/>
</dbReference>
<gene>
    <name evidence="10" type="ORF">BMF97_03860</name>
</gene>
<name>A0A1T3IJR1_ELIME</name>
<dbReference type="eggNOG" id="COG4591">
    <property type="taxonomic scope" value="Bacteria"/>
</dbReference>
<dbReference type="EMBL" id="MPOG01000004">
    <property type="protein sequence ID" value="OOH97460.1"/>
    <property type="molecule type" value="Genomic_DNA"/>
</dbReference>
<evidence type="ECO:0000256" key="1">
    <source>
        <dbReference type="ARBA" id="ARBA00004651"/>
    </source>
</evidence>
<dbReference type="InterPro" id="IPR051447">
    <property type="entry name" value="Lipoprotein-release_system"/>
</dbReference>
<feature type="domain" description="ABC3 transporter permease C-terminal" evidence="8">
    <location>
        <begin position="278"/>
        <end position="393"/>
    </location>
</feature>
<comment type="caution">
    <text evidence="10">The sequence shown here is derived from an EMBL/GenBank/DDBJ whole genome shotgun (WGS) entry which is preliminary data.</text>
</comment>
<accession>A0A1T3IJR1</accession>
<feature type="domain" description="MacB-like periplasmic core" evidence="9">
    <location>
        <begin position="26"/>
        <end position="245"/>
    </location>
</feature>
<dbReference type="OrthoDB" id="1522724at2"/>
<evidence type="ECO:0000259" key="9">
    <source>
        <dbReference type="Pfam" id="PF12704"/>
    </source>
</evidence>
<dbReference type="PANTHER" id="PTHR30489">
    <property type="entry name" value="LIPOPROTEIN-RELEASING SYSTEM TRANSMEMBRANE PROTEIN LOLE"/>
    <property type="match status" value="1"/>
</dbReference>
<evidence type="ECO:0000256" key="4">
    <source>
        <dbReference type="ARBA" id="ARBA00022692"/>
    </source>
</evidence>
<dbReference type="InterPro" id="IPR025857">
    <property type="entry name" value="MacB_PCD"/>
</dbReference>
<proteinExistence type="inferred from homology"/>
<dbReference type="AlphaFoldDB" id="A0A1T3IJR1"/>
<dbReference type="Pfam" id="PF02687">
    <property type="entry name" value="FtsX"/>
    <property type="match status" value="1"/>
</dbReference>
<keyword evidence="11" id="KW-1185">Reference proteome</keyword>
<evidence type="ECO:0000256" key="2">
    <source>
        <dbReference type="ARBA" id="ARBA00005236"/>
    </source>
</evidence>
<evidence type="ECO:0000256" key="5">
    <source>
        <dbReference type="ARBA" id="ARBA00022989"/>
    </source>
</evidence>
<dbReference type="STRING" id="238.BBD35_10440"/>
<evidence type="ECO:0000259" key="8">
    <source>
        <dbReference type="Pfam" id="PF02687"/>
    </source>
</evidence>
<dbReference type="GO" id="GO:0098797">
    <property type="term" value="C:plasma membrane protein complex"/>
    <property type="evidence" value="ECO:0007669"/>
    <property type="project" value="TreeGrafter"/>
</dbReference>
<keyword evidence="3" id="KW-1003">Cell membrane</keyword>
<dbReference type="PANTHER" id="PTHR30489:SF0">
    <property type="entry name" value="LIPOPROTEIN-RELEASING SYSTEM TRANSMEMBRANE PROTEIN LOLE"/>
    <property type="match status" value="1"/>
</dbReference>
<dbReference type="Pfam" id="PF12704">
    <property type="entry name" value="MacB_PCD"/>
    <property type="match status" value="1"/>
</dbReference>
<feature type="transmembrane region" description="Helical" evidence="7">
    <location>
        <begin position="370"/>
        <end position="390"/>
    </location>
</feature>
<evidence type="ECO:0000313" key="10">
    <source>
        <dbReference type="EMBL" id="OOH97460.1"/>
    </source>
</evidence>
<dbReference type="GO" id="GO:0044874">
    <property type="term" value="P:lipoprotein localization to outer membrane"/>
    <property type="evidence" value="ECO:0007669"/>
    <property type="project" value="TreeGrafter"/>
</dbReference>
<evidence type="ECO:0000256" key="7">
    <source>
        <dbReference type="SAM" id="Phobius"/>
    </source>
</evidence>
<dbReference type="InterPro" id="IPR003838">
    <property type="entry name" value="ABC3_permease_C"/>
</dbReference>